<accession>A0ABQ9G610</accession>
<comment type="caution">
    <text evidence="1">The sequence shown here is derived from an EMBL/GenBank/DDBJ whole genome shotgun (WGS) entry which is preliminary data.</text>
</comment>
<evidence type="ECO:0000313" key="2">
    <source>
        <dbReference type="Proteomes" id="UP001159363"/>
    </source>
</evidence>
<evidence type="ECO:0000313" key="1">
    <source>
        <dbReference type="EMBL" id="KAJ8867893.1"/>
    </source>
</evidence>
<keyword evidence="2" id="KW-1185">Reference proteome</keyword>
<sequence>MGPQQKAMADSFPIPQATCCISNDLAVDDTENPPPYVKYSPLPGEGLISCVDAILRLDDRARANPGVNLDSTVMCILEPQMFVHWLLAHTVASVTTHWQYGTRYLFPCKSANDSESSRTGSCNQSASDYDLIKGTAKPLKFCSIAYSARLDCSPPTKVNSVSNPLPGHSGFSHVGIVPDDAAGRRVFSGISRFSRPFIPSLLHSHLISHSSALKTSLLRAAPFSQLNLFCDLVIFVQAVPSFDSDVICEEQSSIFEAASSPKQRKLTASRDTTDKKKKKTSRFAFRGNDVCCLFHARAFVILGTPTLLGWAAVAERLACLPPTKANRVQYPAGSLPDFRMWESCWTMPLVGGFSRGSPSHLNLFTHTAHPDSEACSITNFFERVLILAYERERRKQETSCYDVIEAALSSVAIASSQHFRVVTFVLRGNLGTSARKSESSWKSHNRKSLNTDFWDEDMGRVERVAKFLSPETVFCDASHDLPNFRFSPPEMRMGSGCESAEPKMEFLRRNGKGVALLKHFLELRTPPGAEDDSPPVSVDHSSSLLDTLAPGLAQWVVVPPGAEDDSPPVSVDHSSSLLDTLAPGLAQWVEVLVGCYPPDAEMDP</sequence>
<name>A0ABQ9G610_9NEOP</name>
<protein>
    <submittedName>
        <fullName evidence="1">Uncharacterized protein</fullName>
    </submittedName>
</protein>
<gene>
    <name evidence="1" type="ORF">PR048_031698</name>
</gene>
<dbReference type="EMBL" id="JARBHB010000015">
    <property type="protein sequence ID" value="KAJ8867893.1"/>
    <property type="molecule type" value="Genomic_DNA"/>
</dbReference>
<organism evidence="1 2">
    <name type="scientific">Dryococelus australis</name>
    <dbReference type="NCBI Taxonomy" id="614101"/>
    <lineage>
        <taxon>Eukaryota</taxon>
        <taxon>Metazoa</taxon>
        <taxon>Ecdysozoa</taxon>
        <taxon>Arthropoda</taxon>
        <taxon>Hexapoda</taxon>
        <taxon>Insecta</taxon>
        <taxon>Pterygota</taxon>
        <taxon>Neoptera</taxon>
        <taxon>Polyneoptera</taxon>
        <taxon>Phasmatodea</taxon>
        <taxon>Verophasmatodea</taxon>
        <taxon>Anareolatae</taxon>
        <taxon>Phasmatidae</taxon>
        <taxon>Eurycanthinae</taxon>
        <taxon>Dryococelus</taxon>
    </lineage>
</organism>
<dbReference type="Proteomes" id="UP001159363">
    <property type="component" value="Chromosome 14"/>
</dbReference>
<proteinExistence type="predicted"/>
<reference evidence="1 2" key="1">
    <citation type="submission" date="2023-02" db="EMBL/GenBank/DDBJ databases">
        <title>LHISI_Scaffold_Assembly.</title>
        <authorList>
            <person name="Stuart O.P."/>
            <person name="Cleave R."/>
            <person name="Magrath M.J.L."/>
            <person name="Mikheyev A.S."/>
        </authorList>
    </citation>
    <scope>NUCLEOTIDE SEQUENCE [LARGE SCALE GENOMIC DNA]</scope>
    <source>
        <strain evidence="1">Daus_M_001</strain>
        <tissue evidence="1">Leg muscle</tissue>
    </source>
</reference>